<dbReference type="Gene3D" id="3.30.420.10">
    <property type="entry name" value="Ribonuclease H-like superfamily/Ribonuclease H"/>
    <property type="match status" value="1"/>
</dbReference>
<dbReference type="GO" id="GO:0004523">
    <property type="term" value="F:RNA-DNA hybrid ribonuclease activity"/>
    <property type="evidence" value="ECO:0007669"/>
    <property type="project" value="InterPro"/>
</dbReference>
<dbReference type="SUPFAM" id="SSF53098">
    <property type="entry name" value="Ribonuclease H-like"/>
    <property type="match status" value="1"/>
</dbReference>
<accession>A0A3Q7IMX9</accession>
<dbReference type="Proteomes" id="UP000004994">
    <property type="component" value="Chromosome 8"/>
</dbReference>
<dbReference type="Pfam" id="PF13456">
    <property type="entry name" value="RVT_3"/>
    <property type="match status" value="1"/>
</dbReference>
<dbReference type="PANTHER" id="PTHR47723:SF14">
    <property type="entry name" value="RNASE H TYPE-1 DOMAIN-CONTAINING PROTEIN"/>
    <property type="match status" value="1"/>
</dbReference>
<dbReference type="InParanoid" id="A0A3Q7IMX9"/>
<organism evidence="2">
    <name type="scientific">Solanum lycopersicum</name>
    <name type="common">Tomato</name>
    <name type="synonym">Lycopersicon esculentum</name>
    <dbReference type="NCBI Taxonomy" id="4081"/>
    <lineage>
        <taxon>Eukaryota</taxon>
        <taxon>Viridiplantae</taxon>
        <taxon>Streptophyta</taxon>
        <taxon>Embryophyta</taxon>
        <taxon>Tracheophyta</taxon>
        <taxon>Spermatophyta</taxon>
        <taxon>Magnoliopsida</taxon>
        <taxon>eudicotyledons</taxon>
        <taxon>Gunneridae</taxon>
        <taxon>Pentapetalae</taxon>
        <taxon>asterids</taxon>
        <taxon>lamiids</taxon>
        <taxon>Solanales</taxon>
        <taxon>Solanaceae</taxon>
        <taxon>Solanoideae</taxon>
        <taxon>Solaneae</taxon>
        <taxon>Solanum</taxon>
        <taxon>Solanum subgen. Lycopersicon</taxon>
    </lineage>
</organism>
<evidence type="ECO:0000313" key="2">
    <source>
        <dbReference type="EnsemblPlants" id="Solyc08g076760.1.1.1"/>
    </source>
</evidence>
<dbReference type="InterPro" id="IPR012337">
    <property type="entry name" value="RNaseH-like_sf"/>
</dbReference>
<dbReference type="InterPro" id="IPR053151">
    <property type="entry name" value="RNase_H-like"/>
</dbReference>
<name>A0A3Q7IMX9_SOLLC</name>
<dbReference type="InterPro" id="IPR044730">
    <property type="entry name" value="RNase_H-like_dom_plant"/>
</dbReference>
<reference evidence="2" key="2">
    <citation type="submission" date="2019-01" db="UniProtKB">
        <authorList>
            <consortium name="EnsemblPlants"/>
        </authorList>
    </citation>
    <scope>IDENTIFICATION</scope>
    <source>
        <strain evidence="2">cv. Heinz 1706</strain>
    </source>
</reference>
<dbReference type="OMA" id="PWALENQ"/>
<proteinExistence type="predicted"/>
<dbReference type="EnsemblPlants" id="Solyc08g076760.1.1">
    <property type="protein sequence ID" value="Solyc08g076760.1.1.1"/>
    <property type="gene ID" value="Solyc08g076760.1"/>
</dbReference>
<evidence type="ECO:0000259" key="1">
    <source>
        <dbReference type="Pfam" id="PF13456"/>
    </source>
</evidence>
<sequence length="102" mass="11872">MAETAAKLFGLNWCKNRGYDIVWGETDYMLLTIWIKKEWRPPWALENQIQEIQKLVDYHGFNISHCFREANKPADKLAALSHGLVGYMSSTPSRNFLDILRV</sequence>
<dbReference type="SMR" id="A0A3Q7IMX9"/>
<dbReference type="InterPro" id="IPR036397">
    <property type="entry name" value="RNaseH_sf"/>
</dbReference>
<evidence type="ECO:0000313" key="3">
    <source>
        <dbReference type="Proteomes" id="UP000004994"/>
    </source>
</evidence>
<dbReference type="PANTHER" id="PTHR47723">
    <property type="entry name" value="OS05G0353850 PROTEIN"/>
    <property type="match status" value="1"/>
</dbReference>
<dbReference type="AlphaFoldDB" id="A0A3Q7IMX9"/>
<dbReference type="GO" id="GO:0003676">
    <property type="term" value="F:nucleic acid binding"/>
    <property type="evidence" value="ECO:0007669"/>
    <property type="project" value="InterPro"/>
</dbReference>
<feature type="domain" description="RNase H type-1" evidence="1">
    <location>
        <begin position="1"/>
        <end position="79"/>
    </location>
</feature>
<dbReference type="PaxDb" id="4081-Solyc08g076760.1.1"/>
<dbReference type="CDD" id="cd06222">
    <property type="entry name" value="RNase_H_like"/>
    <property type="match status" value="1"/>
</dbReference>
<dbReference type="InterPro" id="IPR002156">
    <property type="entry name" value="RNaseH_domain"/>
</dbReference>
<reference evidence="2" key="1">
    <citation type="journal article" date="2012" name="Nature">
        <title>The tomato genome sequence provides insights into fleshy fruit evolution.</title>
        <authorList>
            <consortium name="Tomato Genome Consortium"/>
        </authorList>
    </citation>
    <scope>NUCLEOTIDE SEQUENCE [LARGE SCALE GENOMIC DNA]</scope>
    <source>
        <strain evidence="2">cv. Heinz 1706</strain>
    </source>
</reference>
<protein>
    <recommendedName>
        <fullName evidence="1">RNase H type-1 domain-containing protein</fullName>
    </recommendedName>
</protein>
<keyword evidence="3" id="KW-1185">Reference proteome</keyword>
<dbReference type="Gramene" id="Solyc08g076760.1.1">
    <property type="protein sequence ID" value="Solyc08g076760.1.1.1"/>
    <property type="gene ID" value="Solyc08g076760.1"/>
</dbReference>